<organism evidence="2 3">
    <name type="scientific">Crossiella equi</name>
    <dbReference type="NCBI Taxonomy" id="130796"/>
    <lineage>
        <taxon>Bacteria</taxon>
        <taxon>Bacillati</taxon>
        <taxon>Actinomycetota</taxon>
        <taxon>Actinomycetes</taxon>
        <taxon>Pseudonocardiales</taxon>
        <taxon>Pseudonocardiaceae</taxon>
        <taxon>Crossiella</taxon>
    </lineage>
</organism>
<dbReference type="PANTHER" id="PTHR43798:SF33">
    <property type="entry name" value="HYDROLASE, PUTATIVE (AFU_ORTHOLOGUE AFUA_2G14860)-RELATED"/>
    <property type="match status" value="1"/>
</dbReference>
<dbReference type="InterPro" id="IPR029058">
    <property type="entry name" value="AB_hydrolase_fold"/>
</dbReference>
<comment type="caution">
    <text evidence="2">The sequence shown here is derived from an EMBL/GenBank/DDBJ whole genome shotgun (WGS) entry which is preliminary data.</text>
</comment>
<sequence>MSLHTCRREAGAPLVVFESGVGANRGTWTLVEPQVRSSTLVYDRPGLGRSPRGGRPRTVAAMTQDLVALLAAEGARDCVLVGHSLGGVLVRYAQHLRPDLVRALVLVDQVQEELPVYLDERHARLVSLGYRAGSLLARTGLLRLLLGNRLHRDFPPEVRAEITAEELAPGALATAAEEVRLIPAGLRALPPLARPDIPVTVISGGRPGPHEKRSRPVLVAAHRAYAAGLAHGRHVLAEQSDHLVPLRQPDLVAAEINRLL</sequence>
<dbReference type="Proteomes" id="UP001519363">
    <property type="component" value="Unassembled WGS sequence"/>
</dbReference>
<keyword evidence="3" id="KW-1185">Reference proteome</keyword>
<evidence type="ECO:0000259" key="1">
    <source>
        <dbReference type="Pfam" id="PF12697"/>
    </source>
</evidence>
<dbReference type="RefSeq" id="WP_086783254.1">
    <property type="nucleotide sequence ID" value="NZ_JAGIOO010000001.1"/>
</dbReference>
<name>A0ABS5AEG6_9PSEU</name>
<dbReference type="PANTHER" id="PTHR43798">
    <property type="entry name" value="MONOACYLGLYCEROL LIPASE"/>
    <property type="match status" value="1"/>
</dbReference>
<reference evidence="2 3" key="1">
    <citation type="submission" date="2021-03" db="EMBL/GenBank/DDBJ databases">
        <title>Sequencing the genomes of 1000 actinobacteria strains.</title>
        <authorList>
            <person name="Klenk H.-P."/>
        </authorList>
    </citation>
    <scope>NUCLEOTIDE SEQUENCE [LARGE SCALE GENOMIC DNA]</scope>
    <source>
        <strain evidence="2 3">DSM 44580</strain>
    </source>
</reference>
<dbReference type="Gene3D" id="3.40.50.1820">
    <property type="entry name" value="alpha/beta hydrolase"/>
    <property type="match status" value="1"/>
</dbReference>
<dbReference type="SUPFAM" id="SSF53474">
    <property type="entry name" value="alpha/beta-Hydrolases"/>
    <property type="match status" value="1"/>
</dbReference>
<dbReference type="EMBL" id="JAGIOO010000001">
    <property type="protein sequence ID" value="MBP2474978.1"/>
    <property type="molecule type" value="Genomic_DNA"/>
</dbReference>
<protein>
    <submittedName>
        <fullName evidence="2">Pimeloyl-ACP methyl ester carboxylesterase</fullName>
    </submittedName>
</protein>
<dbReference type="Pfam" id="PF12697">
    <property type="entry name" value="Abhydrolase_6"/>
    <property type="match status" value="1"/>
</dbReference>
<accession>A0ABS5AEG6</accession>
<gene>
    <name evidence="2" type="ORF">JOF53_003850</name>
</gene>
<evidence type="ECO:0000313" key="2">
    <source>
        <dbReference type="EMBL" id="MBP2474978.1"/>
    </source>
</evidence>
<dbReference type="InterPro" id="IPR000073">
    <property type="entry name" value="AB_hydrolase_1"/>
</dbReference>
<proteinExistence type="predicted"/>
<feature type="domain" description="AB hydrolase-1" evidence="1">
    <location>
        <begin position="15"/>
        <end position="254"/>
    </location>
</feature>
<dbReference type="InterPro" id="IPR050266">
    <property type="entry name" value="AB_hydrolase_sf"/>
</dbReference>
<evidence type="ECO:0000313" key="3">
    <source>
        <dbReference type="Proteomes" id="UP001519363"/>
    </source>
</evidence>